<organism evidence="4 5">
    <name type="scientific">Phlebiopsis gigantea (strain 11061_1 CR5-6)</name>
    <name type="common">White-rot fungus</name>
    <name type="synonym">Peniophora gigantea</name>
    <dbReference type="NCBI Taxonomy" id="745531"/>
    <lineage>
        <taxon>Eukaryota</taxon>
        <taxon>Fungi</taxon>
        <taxon>Dikarya</taxon>
        <taxon>Basidiomycota</taxon>
        <taxon>Agaricomycotina</taxon>
        <taxon>Agaricomycetes</taxon>
        <taxon>Polyporales</taxon>
        <taxon>Phanerochaetaceae</taxon>
        <taxon>Phlebiopsis</taxon>
    </lineage>
</organism>
<feature type="region of interest" description="Disordered" evidence="2">
    <location>
        <begin position="1"/>
        <end position="109"/>
    </location>
</feature>
<feature type="domain" description="C3H1-type" evidence="3">
    <location>
        <begin position="194"/>
        <end position="220"/>
    </location>
</feature>
<feature type="compositionally biased region" description="Low complexity" evidence="2">
    <location>
        <begin position="11"/>
        <end position="43"/>
    </location>
</feature>
<dbReference type="HOGENOM" id="CLU_567543_0_0_1"/>
<dbReference type="Gene3D" id="3.30.1370.210">
    <property type="match status" value="1"/>
</dbReference>
<feature type="zinc finger region" description="C3H1-type" evidence="1">
    <location>
        <begin position="294"/>
        <end position="321"/>
    </location>
</feature>
<feature type="domain" description="C3H1-type" evidence="3">
    <location>
        <begin position="294"/>
        <end position="321"/>
    </location>
</feature>
<feature type="compositionally biased region" description="Polar residues" evidence="2">
    <location>
        <begin position="320"/>
        <end position="362"/>
    </location>
</feature>
<feature type="region of interest" description="Disordered" evidence="2">
    <location>
        <begin position="320"/>
        <end position="363"/>
    </location>
</feature>
<gene>
    <name evidence="4" type="ORF">PHLGIDRAFT_288263</name>
</gene>
<feature type="compositionally biased region" description="Polar residues" evidence="2">
    <location>
        <begin position="272"/>
        <end position="292"/>
    </location>
</feature>
<feature type="compositionally biased region" description="Polar residues" evidence="2">
    <location>
        <begin position="51"/>
        <end position="71"/>
    </location>
</feature>
<feature type="domain" description="C3H1-type" evidence="3">
    <location>
        <begin position="107"/>
        <end position="133"/>
    </location>
</feature>
<accession>A0A0C3PRN2</accession>
<feature type="region of interest" description="Disordered" evidence="2">
    <location>
        <begin position="163"/>
        <end position="188"/>
    </location>
</feature>
<dbReference type="GO" id="GO:0008270">
    <property type="term" value="F:zinc ion binding"/>
    <property type="evidence" value="ECO:0007669"/>
    <property type="project" value="UniProtKB-KW"/>
</dbReference>
<evidence type="ECO:0000256" key="1">
    <source>
        <dbReference type="PROSITE-ProRule" id="PRU00723"/>
    </source>
</evidence>
<keyword evidence="1" id="KW-0479">Metal-binding</keyword>
<keyword evidence="1" id="KW-0863">Zinc-finger</keyword>
<feature type="zinc finger region" description="C3H1-type" evidence="1">
    <location>
        <begin position="225"/>
        <end position="246"/>
    </location>
</feature>
<feature type="domain" description="C3H1-type" evidence="3">
    <location>
        <begin position="362"/>
        <end position="388"/>
    </location>
</feature>
<feature type="domain" description="C3H1-type" evidence="3">
    <location>
        <begin position="225"/>
        <end position="246"/>
    </location>
</feature>
<evidence type="ECO:0000313" key="4">
    <source>
        <dbReference type="EMBL" id="KIP09913.1"/>
    </source>
</evidence>
<evidence type="ECO:0000313" key="5">
    <source>
        <dbReference type="Proteomes" id="UP000053257"/>
    </source>
</evidence>
<feature type="zinc finger region" description="C3H1-type" evidence="1">
    <location>
        <begin position="107"/>
        <end position="133"/>
    </location>
</feature>
<keyword evidence="1" id="KW-0862">Zinc</keyword>
<feature type="compositionally biased region" description="Basic residues" evidence="2">
    <location>
        <begin position="1"/>
        <end position="10"/>
    </location>
</feature>
<dbReference type="Gene3D" id="4.10.1000.10">
    <property type="entry name" value="Zinc finger, CCCH-type"/>
    <property type="match status" value="2"/>
</dbReference>
<name>A0A0C3PRN2_PHLG1</name>
<sequence length="481" mass="52380">MPRTAVRKHTVATPAKPVPAPACSNSAAPANVAARTPAVTAAAPKHEDPHTSTTQRAPATFDQTPQPSSSMPAAVRAANATKESGSPIASPDGDAGESRGRGRSSASGRPSKCYLYLLGKCKRGDCTSYHPPSNELAPCRKFFEGKCKTSRCPRPHITNWGNPYKESESYSSDEEEDSLSQNAEPVAAGDRRGRCRRRICEAYLAGACRRENCRLYHPPEGELKPCRNFFQGRCNKPDCPRPHITNWGNPYKETETSSSDDEDPPPEPAAQTRASESSVAGNGSAQPCQTGTPQRTKEVCRLFRRGLCRWGDSCHRLHVQGNSSGLRSQNTEPKSDLQEAQPNDNSAPMVNATGPATNSLPQDTREICRDNLRGWCRRRRCTYRHEVVTQQPDSSANVVADGVKVQGSTGAYEAVPPESTVVIPDPRKVDAAVIAARGKNSARNSSFTGGVPAATIVHYYILPEMCWLSIYQPQMIYVRYI</sequence>
<dbReference type="AlphaFoldDB" id="A0A0C3PRN2"/>
<dbReference type="EMBL" id="KN840460">
    <property type="protein sequence ID" value="KIP09913.1"/>
    <property type="molecule type" value="Genomic_DNA"/>
</dbReference>
<evidence type="ECO:0000259" key="3">
    <source>
        <dbReference type="PROSITE" id="PS50103"/>
    </source>
</evidence>
<feature type="region of interest" description="Disordered" evidence="2">
    <location>
        <begin position="245"/>
        <end position="292"/>
    </location>
</feature>
<dbReference type="InterPro" id="IPR000571">
    <property type="entry name" value="Znf_CCCH"/>
</dbReference>
<dbReference type="SMART" id="SM00356">
    <property type="entry name" value="ZnF_C3H1"/>
    <property type="match status" value="6"/>
</dbReference>
<dbReference type="Proteomes" id="UP000053257">
    <property type="component" value="Unassembled WGS sequence"/>
</dbReference>
<evidence type="ECO:0000256" key="2">
    <source>
        <dbReference type="SAM" id="MobiDB-lite"/>
    </source>
</evidence>
<proteinExistence type="predicted"/>
<protein>
    <recommendedName>
        <fullName evidence="3">C3H1-type domain-containing protein</fullName>
    </recommendedName>
</protein>
<feature type="zinc finger region" description="C3H1-type" evidence="1">
    <location>
        <begin position="362"/>
        <end position="388"/>
    </location>
</feature>
<dbReference type="PROSITE" id="PS50103">
    <property type="entry name" value="ZF_C3H1"/>
    <property type="match status" value="5"/>
</dbReference>
<keyword evidence="5" id="KW-1185">Reference proteome</keyword>
<reference evidence="4 5" key="1">
    <citation type="journal article" date="2014" name="PLoS Genet.">
        <title>Analysis of the Phlebiopsis gigantea genome, transcriptome and secretome provides insight into its pioneer colonization strategies of wood.</title>
        <authorList>
            <person name="Hori C."/>
            <person name="Ishida T."/>
            <person name="Igarashi K."/>
            <person name="Samejima M."/>
            <person name="Suzuki H."/>
            <person name="Master E."/>
            <person name="Ferreira P."/>
            <person name="Ruiz-Duenas F.J."/>
            <person name="Held B."/>
            <person name="Canessa P."/>
            <person name="Larrondo L.F."/>
            <person name="Schmoll M."/>
            <person name="Druzhinina I.S."/>
            <person name="Kubicek C.P."/>
            <person name="Gaskell J.A."/>
            <person name="Kersten P."/>
            <person name="St John F."/>
            <person name="Glasner J."/>
            <person name="Sabat G."/>
            <person name="Splinter BonDurant S."/>
            <person name="Syed K."/>
            <person name="Yadav J."/>
            <person name="Mgbeahuruike A.C."/>
            <person name="Kovalchuk A."/>
            <person name="Asiegbu F.O."/>
            <person name="Lackner G."/>
            <person name="Hoffmeister D."/>
            <person name="Rencoret J."/>
            <person name="Gutierrez A."/>
            <person name="Sun H."/>
            <person name="Lindquist E."/>
            <person name="Barry K."/>
            <person name="Riley R."/>
            <person name="Grigoriev I.V."/>
            <person name="Henrissat B."/>
            <person name="Kues U."/>
            <person name="Berka R.M."/>
            <person name="Martinez A.T."/>
            <person name="Covert S.F."/>
            <person name="Blanchette R.A."/>
            <person name="Cullen D."/>
        </authorList>
    </citation>
    <scope>NUCLEOTIDE SEQUENCE [LARGE SCALE GENOMIC DNA]</scope>
    <source>
        <strain evidence="4 5">11061_1 CR5-6</strain>
    </source>
</reference>
<feature type="zinc finger region" description="C3H1-type" evidence="1">
    <location>
        <begin position="194"/>
        <end position="220"/>
    </location>
</feature>